<feature type="compositionally biased region" description="Polar residues" evidence="6">
    <location>
        <begin position="321"/>
        <end position="332"/>
    </location>
</feature>
<dbReference type="Proteomes" id="UP001166286">
    <property type="component" value="Unassembled WGS sequence"/>
</dbReference>
<feature type="transmembrane region" description="Helical" evidence="7">
    <location>
        <begin position="54"/>
        <end position="74"/>
    </location>
</feature>
<feature type="transmembrane region" description="Helical" evidence="7">
    <location>
        <begin position="94"/>
        <end position="121"/>
    </location>
</feature>
<keyword evidence="4 7" id="KW-0472">Membrane</keyword>
<evidence type="ECO:0000256" key="5">
    <source>
        <dbReference type="ARBA" id="ARBA00038359"/>
    </source>
</evidence>
<evidence type="ECO:0000259" key="8">
    <source>
        <dbReference type="Pfam" id="PF20684"/>
    </source>
</evidence>
<comment type="subcellular location">
    <subcellularLocation>
        <location evidence="1">Membrane</location>
        <topology evidence="1">Multi-pass membrane protein</topology>
    </subcellularLocation>
</comment>
<proteinExistence type="inferred from homology"/>
<feature type="transmembrane region" description="Helical" evidence="7">
    <location>
        <begin position="212"/>
        <end position="232"/>
    </location>
</feature>
<feature type="domain" description="Rhodopsin" evidence="8">
    <location>
        <begin position="38"/>
        <end position="272"/>
    </location>
</feature>
<protein>
    <recommendedName>
        <fullName evidence="8">Rhodopsin domain-containing protein</fullName>
    </recommendedName>
</protein>
<evidence type="ECO:0000256" key="3">
    <source>
        <dbReference type="ARBA" id="ARBA00022989"/>
    </source>
</evidence>
<dbReference type="EMBL" id="JAFEKC020000019">
    <property type="protein sequence ID" value="KAK0508919.1"/>
    <property type="molecule type" value="Genomic_DNA"/>
</dbReference>
<comment type="caution">
    <text evidence="9">The sequence shown here is derived from an EMBL/GenBank/DDBJ whole genome shotgun (WGS) entry which is preliminary data.</text>
</comment>
<evidence type="ECO:0000256" key="6">
    <source>
        <dbReference type="SAM" id="MobiDB-lite"/>
    </source>
</evidence>
<evidence type="ECO:0000256" key="2">
    <source>
        <dbReference type="ARBA" id="ARBA00022692"/>
    </source>
</evidence>
<feature type="transmembrane region" description="Helical" evidence="7">
    <location>
        <begin position="133"/>
        <end position="156"/>
    </location>
</feature>
<evidence type="ECO:0000256" key="1">
    <source>
        <dbReference type="ARBA" id="ARBA00004141"/>
    </source>
</evidence>
<dbReference type="PANTHER" id="PTHR33048">
    <property type="entry name" value="PTH11-LIKE INTEGRAL MEMBRANE PROTEIN (AFU_ORTHOLOGUE AFUA_5G11245)"/>
    <property type="match status" value="1"/>
</dbReference>
<evidence type="ECO:0000313" key="9">
    <source>
        <dbReference type="EMBL" id="KAK0508919.1"/>
    </source>
</evidence>
<reference evidence="9" key="1">
    <citation type="submission" date="2023-03" db="EMBL/GenBank/DDBJ databases">
        <title>Complete genome of Cladonia borealis.</title>
        <authorList>
            <person name="Park H."/>
        </authorList>
    </citation>
    <scope>NUCLEOTIDE SEQUENCE</scope>
    <source>
        <strain evidence="9">ANT050790</strain>
    </source>
</reference>
<keyword evidence="2 7" id="KW-0812">Transmembrane</keyword>
<dbReference type="InterPro" id="IPR049326">
    <property type="entry name" value="Rhodopsin_dom_fungi"/>
</dbReference>
<gene>
    <name evidence="9" type="ORF">JMJ35_008290</name>
</gene>
<dbReference type="InterPro" id="IPR052337">
    <property type="entry name" value="SAT4-like"/>
</dbReference>
<comment type="similarity">
    <text evidence="5">Belongs to the SAT4 family.</text>
</comment>
<keyword evidence="3 7" id="KW-1133">Transmembrane helix</keyword>
<feature type="transmembrane region" description="Helical" evidence="7">
    <location>
        <begin position="244"/>
        <end position="266"/>
    </location>
</feature>
<keyword evidence="10" id="KW-1185">Reference proteome</keyword>
<evidence type="ECO:0000313" key="10">
    <source>
        <dbReference type="Proteomes" id="UP001166286"/>
    </source>
</evidence>
<dbReference type="GO" id="GO:0016020">
    <property type="term" value="C:membrane"/>
    <property type="evidence" value="ECO:0007669"/>
    <property type="project" value="UniProtKB-SubCell"/>
</dbReference>
<organism evidence="9 10">
    <name type="scientific">Cladonia borealis</name>
    <dbReference type="NCBI Taxonomy" id="184061"/>
    <lineage>
        <taxon>Eukaryota</taxon>
        <taxon>Fungi</taxon>
        <taxon>Dikarya</taxon>
        <taxon>Ascomycota</taxon>
        <taxon>Pezizomycotina</taxon>
        <taxon>Lecanoromycetes</taxon>
        <taxon>OSLEUM clade</taxon>
        <taxon>Lecanoromycetidae</taxon>
        <taxon>Lecanorales</taxon>
        <taxon>Lecanorineae</taxon>
        <taxon>Cladoniaceae</taxon>
        <taxon>Cladonia</taxon>
    </lineage>
</organism>
<feature type="transmembrane region" description="Helical" evidence="7">
    <location>
        <begin position="20"/>
        <end position="42"/>
    </location>
</feature>
<feature type="region of interest" description="Disordered" evidence="6">
    <location>
        <begin position="286"/>
        <end position="332"/>
    </location>
</feature>
<name>A0AA39V2P4_9LECA</name>
<accession>A0AA39V2P4</accession>
<feature type="region of interest" description="Disordered" evidence="6">
    <location>
        <begin position="363"/>
        <end position="400"/>
    </location>
</feature>
<evidence type="ECO:0000256" key="7">
    <source>
        <dbReference type="SAM" id="Phobius"/>
    </source>
</evidence>
<dbReference type="AlphaFoldDB" id="A0AA39V2P4"/>
<sequence>MSQQTGYPVDLSVLTFRQQIVIRVTTTILVLAFLSYGLRLYAKRITAAHIWWDDYLIGIGLSFATIPCICNYVGLRYGLGRHADTLPPTYIKQFMICLYILLLARTACETVIKYGILLFYWRVFPGKHFRWSIWIVGIFFLLCFLASFIGFVLQCVPIKGYWDPAIHPACLDKHQFYNATASLSLIGDIILLIQPLPIIVRLKTSTQTRFGLCLVFLTGGLVVIVSAFLLASLDDVTADVTYTIVTPVLWSSAEVTIGVVSANLPFMRPILAKIWMKAVRLHASYKGTEEQEGPDDRKTLRGQGFSRISPATGDKARSMMGLTSTVHPGQDNNDTLDFELGIPMHGIAVRTEMECRIEQVRTERAIQEPPRLMIRGDTGKPHGWADPSDQNSKSDMDEEV</sequence>
<dbReference type="PANTHER" id="PTHR33048:SF47">
    <property type="entry name" value="INTEGRAL MEMBRANE PROTEIN-RELATED"/>
    <property type="match status" value="1"/>
</dbReference>
<evidence type="ECO:0000256" key="4">
    <source>
        <dbReference type="ARBA" id="ARBA00023136"/>
    </source>
</evidence>
<dbReference type="Pfam" id="PF20684">
    <property type="entry name" value="Fung_rhodopsin"/>
    <property type="match status" value="1"/>
</dbReference>